<reference evidence="2" key="1">
    <citation type="submission" date="2022-07" db="EMBL/GenBank/DDBJ databases">
        <title>Genome Sequence of Agrocybe chaxingu.</title>
        <authorList>
            <person name="Buettner E."/>
        </authorList>
    </citation>
    <scope>NUCLEOTIDE SEQUENCE</scope>
    <source>
        <strain evidence="2">MP-N11</strain>
    </source>
</reference>
<feature type="compositionally biased region" description="Acidic residues" evidence="1">
    <location>
        <begin position="181"/>
        <end position="190"/>
    </location>
</feature>
<comment type="caution">
    <text evidence="2">The sequence shown here is derived from an EMBL/GenBank/DDBJ whole genome shotgun (WGS) entry which is preliminary data.</text>
</comment>
<evidence type="ECO:0000313" key="2">
    <source>
        <dbReference type="EMBL" id="KAJ3485921.1"/>
    </source>
</evidence>
<dbReference type="OrthoDB" id="10544465at2759"/>
<feature type="compositionally biased region" description="Polar residues" evidence="1">
    <location>
        <begin position="86"/>
        <end position="95"/>
    </location>
</feature>
<dbReference type="Proteomes" id="UP001148786">
    <property type="component" value="Unassembled WGS sequence"/>
</dbReference>
<feature type="compositionally biased region" description="Basic and acidic residues" evidence="1">
    <location>
        <begin position="159"/>
        <end position="169"/>
    </location>
</feature>
<evidence type="ECO:0000313" key="3">
    <source>
        <dbReference type="Proteomes" id="UP001148786"/>
    </source>
</evidence>
<feature type="compositionally biased region" description="Polar residues" evidence="1">
    <location>
        <begin position="117"/>
        <end position="129"/>
    </location>
</feature>
<accession>A0A9W8JPA0</accession>
<feature type="compositionally biased region" description="Gly residues" evidence="1">
    <location>
        <begin position="146"/>
        <end position="156"/>
    </location>
</feature>
<protein>
    <submittedName>
        <fullName evidence="2">Uncharacterized protein</fullName>
    </submittedName>
</protein>
<dbReference type="AlphaFoldDB" id="A0A9W8JPA0"/>
<feature type="region of interest" description="Disordered" evidence="1">
    <location>
        <begin position="1"/>
        <end position="71"/>
    </location>
</feature>
<feature type="region of interest" description="Disordered" evidence="1">
    <location>
        <begin position="86"/>
        <end position="212"/>
    </location>
</feature>
<proteinExistence type="predicted"/>
<name>A0A9W8JPA0_9AGAR</name>
<organism evidence="2 3">
    <name type="scientific">Agrocybe chaxingu</name>
    <dbReference type="NCBI Taxonomy" id="84603"/>
    <lineage>
        <taxon>Eukaryota</taxon>
        <taxon>Fungi</taxon>
        <taxon>Dikarya</taxon>
        <taxon>Basidiomycota</taxon>
        <taxon>Agaricomycotina</taxon>
        <taxon>Agaricomycetes</taxon>
        <taxon>Agaricomycetidae</taxon>
        <taxon>Agaricales</taxon>
        <taxon>Agaricineae</taxon>
        <taxon>Strophariaceae</taxon>
        <taxon>Agrocybe</taxon>
    </lineage>
</organism>
<dbReference type="EMBL" id="JANKHO010003129">
    <property type="protein sequence ID" value="KAJ3485921.1"/>
    <property type="molecule type" value="Genomic_DNA"/>
</dbReference>
<gene>
    <name evidence="2" type="ORF">NLJ89_g11855</name>
</gene>
<feature type="compositionally biased region" description="Polar residues" evidence="1">
    <location>
        <begin position="22"/>
        <end position="48"/>
    </location>
</feature>
<evidence type="ECO:0000256" key="1">
    <source>
        <dbReference type="SAM" id="MobiDB-lite"/>
    </source>
</evidence>
<keyword evidence="3" id="KW-1185">Reference proteome</keyword>
<sequence length="212" mass="22359">MGSSNSIQAVPYEAGTLAVGTPPQTTAEDVQANTFSPQNGSETKTTAPSDEEQSEELKGAPVQTSEKHKVYFPRWDHTVRGAVAFDTSTTTTSQRADIGPGCRLADPGKGDTEATGAPQSQSSTGSRNITKTEGKEGNEIMTTSHSGGGGIEGGSFGLERTRNVNHEDHEGEEADSNGSDDSGEESDDPDFPVWTGPRPCCHSHCVPRPRPK</sequence>